<protein>
    <submittedName>
        <fullName evidence="1">Uncharacterized protein</fullName>
    </submittedName>
</protein>
<dbReference type="EMBL" id="AWSJ01000066">
    <property type="protein sequence ID" value="ERI10806.1"/>
    <property type="molecule type" value="Genomic_DNA"/>
</dbReference>
<reference evidence="1 2" key="1">
    <citation type="submission" date="2013-08" db="EMBL/GenBank/DDBJ databases">
        <authorList>
            <person name="Weinstock G."/>
            <person name="Sodergren E."/>
            <person name="Wylie T."/>
            <person name="Fulton L."/>
            <person name="Fulton R."/>
            <person name="Fronick C."/>
            <person name="O'Laughlin M."/>
            <person name="Godfrey J."/>
            <person name="Miner T."/>
            <person name="Herter B."/>
            <person name="Appelbaum E."/>
            <person name="Cordes M."/>
            <person name="Lek S."/>
            <person name="Wollam A."/>
            <person name="Pepin K.H."/>
            <person name="Palsikar V.B."/>
            <person name="Mitreva M."/>
            <person name="Wilson R.K."/>
        </authorList>
    </citation>
    <scope>NUCLEOTIDE SEQUENCE [LARGE SCALE GENOMIC DNA]</scope>
    <source>
        <strain evidence="1 2">ATCC 12856</strain>
    </source>
</reference>
<dbReference type="Proteomes" id="UP000016511">
    <property type="component" value="Unassembled WGS sequence"/>
</dbReference>
<name>U1YJ71_ANEAE</name>
<sequence>MTIIKTLENTLESLYLRAKFSNRNTLEIKRSIRLVERYLSDYMKWGGAHGNG</sequence>
<proteinExistence type="predicted"/>
<dbReference type="HOGENOM" id="CLU_3076200_0_0_9"/>
<keyword evidence="2" id="KW-1185">Reference proteome</keyword>
<dbReference type="STRING" id="649747.HMPREF0083_01062"/>
<evidence type="ECO:0000313" key="2">
    <source>
        <dbReference type="Proteomes" id="UP000016511"/>
    </source>
</evidence>
<evidence type="ECO:0000313" key="1">
    <source>
        <dbReference type="EMBL" id="ERI10806.1"/>
    </source>
</evidence>
<gene>
    <name evidence="1" type="ORF">HMPREF0083_01062</name>
</gene>
<organism evidence="1 2">
    <name type="scientific">Aneurinibacillus aneurinilyticus ATCC 12856</name>
    <dbReference type="NCBI Taxonomy" id="649747"/>
    <lineage>
        <taxon>Bacteria</taxon>
        <taxon>Bacillati</taxon>
        <taxon>Bacillota</taxon>
        <taxon>Bacilli</taxon>
        <taxon>Bacillales</taxon>
        <taxon>Paenibacillaceae</taxon>
        <taxon>Aneurinibacillus group</taxon>
        <taxon>Aneurinibacillus</taxon>
    </lineage>
</organism>
<comment type="caution">
    <text evidence="1">The sequence shown here is derived from an EMBL/GenBank/DDBJ whole genome shotgun (WGS) entry which is preliminary data.</text>
</comment>
<accession>U1YJ71</accession>
<dbReference type="AlphaFoldDB" id="U1YJ71"/>